<dbReference type="EMBL" id="MLQL01000109">
    <property type="protein sequence ID" value="OQE09325.1"/>
    <property type="molecule type" value="Genomic_DNA"/>
</dbReference>
<evidence type="ECO:0000313" key="3">
    <source>
        <dbReference type="Proteomes" id="UP000191342"/>
    </source>
</evidence>
<dbReference type="Proteomes" id="UP000191342">
    <property type="component" value="Unassembled WGS sequence"/>
</dbReference>
<evidence type="ECO:0000256" key="1">
    <source>
        <dbReference type="SAM" id="MobiDB-lite"/>
    </source>
</evidence>
<organism evidence="2 3">
    <name type="scientific">Penicillium flavigenum</name>
    <dbReference type="NCBI Taxonomy" id="254877"/>
    <lineage>
        <taxon>Eukaryota</taxon>
        <taxon>Fungi</taxon>
        <taxon>Dikarya</taxon>
        <taxon>Ascomycota</taxon>
        <taxon>Pezizomycotina</taxon>
        <taxon>Eurotiomycetes</taxon>
        <taxon>Eurotiomycetidae</taxon>
        <taxon>Eurotiales</taxon>
        <taxon>Aspergillaceae</taxon>
        <taxon>Penicillium</taxon>
    </lineage>
</organism>
<dbReference type="AlphaFoldDB" id="A0A1V6S5L3"/>
<feature type="compositionally biased region" description="Basic and acidic residues" evidence="1">
    <location>
        <begin position="123"/>
        <end position="138"/>
    </location>
</feature>
<protein>
    <submittedName>
        <fullName evidence="2">Uncharacterized protein</fullName>
    </submittedName>
</protein>
<sequence>MSTFSNLDSAAIPNQGAHKATGEDPIITSGHQLGLKLNEADQRAEYHMQAFPSGTAPASKSYTSDPVPEVSGLVNNPNENVEEDTFTSAGAFTSAGDSLMGATSGDVNRGLGRPMQGQTNIELNHDGQHGRKKDETRLEGVGAVVQDRYIKRRYGDQRGLERE</sequence>
<proteinExistence type="predicted"/>
<reference evidence="3" key="1">
    <citation type="journal article" date="2017" name="Nat. Microbiol.">
        <title>Global analysis of biosynthetic gene clusters reveals vast potential of secondary metabolite production in Penicillium species.</title>
        <authorList>
            <person name="Nielsen J.C."/>
            <person name="Grijseels S."/>
            <person name="Prigent S."/>
            <person name="Ji B."/>
            <person name="Dainat J."/>
            <person name="Nielsen K.F."/>
            <person name="Frisvad J.C."/>
            <person name="Workman M."/>
            <person name="Nielsen J."/>
        </authorList>
    </citation>
    <scope>NUCLEOTIDE SEQUENCE [LARGE SCALE GENOMIC DNA]</scope>
    <source>
        <strain evidence="3">IBT 14082</strain>
    </source>
</reference>
<gene>
    <name evidence="2" type="ORF">PENFLA_c109G05963</name>
</gene>
<feature type="region of interest" description="Disordered" evidence="1">
    <location>
        <begin position="50"/>
        <end position="81"/>
    </location>
</feature>
<keyword evidence="3" id="KW-1185">Reference proteome</keyword>
<dbReference type="OrthoDB" id="3260716at2759"/>
<accession>A0A1V6S5L3</accession>
<feature type="region of interest" description="Disordered" evidence="1">
    <location>
        <begin position="95"/>
        <end position="140"/>
    </location>
</feature>
<feature type="region of interest" description="Disordered" evidence="1">
    <location>
        <begin position="1"/>
        <end position="27"/>
    </location>
</feature>
<name>A0A1V6S5L3_9EURO</name>
<evidence type="ECO:0000313" key="2">
    <source>
        <dbReference type="EMBL" id="OQE09325.1"/>
    </source>
</evidence>
<comment type="caution">
    <text evidence="2">The sequence shown here is derived from an EMBL/GenBank/DDBJ whole genome shotgun (WGS) entry which is preliminary data.</text>
</comment>